<feature type="region of interest" description="Disordered" evidence="1">
    <location>
        <begin position="132"/>
        <end position="178"/>
    </location>
</feature>
<feature type="compositionally biased region" description="Polar residues" evidence="1">
    <location>
        <begin position="243"/>
        <end position="252"/>
    </location>
</feature>
<organism evidence="3 4">
    <name type="scientific">Phytophthora fragariaefolia</name>
    <dbReference type="NCBI Taxonomy" id="1490495"/>
    <lineage>
        <taxon>Eukaryota</taxon>
        <taxon>Sar</taxon>
        <taxon>Stramenopiles</taxon>
        <taxon>Oomycota</taxon>
        <taxon>Peronosporomycetes</taxon>
        <taxon>Peronosporales</taxon>
        <taxon>Peronosporaceae</taxon>
        <taxon>Phytophthora</taxon>
    </lineage>
</organism>
<evidence type="ECO:0000256" key="1">
    <source>
        <dbReference type="SAM" id="MobiDB-lite"/>
    </source>
</evidence>
<evidence type="ECO:0000313" key="4">
    <source>
        <dbReference type="Proteomes" id="UP001165121"/>
    </source>
</evidence>
<dbReference type="InterPro" id="IPR049203">
    <property type="entry name" value="DUF6818"/>
</dbReference>
<proteinExistence type="predicted"/>
<feature type="compositionally biased region" description="Basic and acidic residues" evidence="1">
    <location>
        <begin position="283"/>
        <end position="295"/>
    </location>
</feature>
<feature type="region of interest" description="Disordered" evidence="1">
    <location>
        <begin position="418"/>
        <end position="456"/>
    </location>
</feature>
<feature type="compositionally biased region" description="Basic and acidic residues" evidence="1">
    <location>
        <begin position="103"/>
        <end position="121"/>
    </location>
</feature>
<evidence type="ECO:0000259" key="2">
    <source>
        <dbReference type="Pfam" id="PF20681"/>
    </source>
</evidence>
<dbReference type="Pfam" id="PF20681">
    <property type="entry name" value="DUF6818"/>
    <property type="match status" value="1"/>
</dbReference>
<dbReference type="Proteomes" id="UP001165121">
    <property type="component" value="Unassembled WGS sequence"/>
</dbReference>
<dbReference type="EMBL" id="BSXT01002065">
    <property type="protein sequence ID" value="GMF47002.1"/>
    <property type="molecule type" value="Genomic_DNA"/>
</dbReference>
<feature type="domain" description="DUF6818" evidence="2">
    <location>
        <begin position="77"/>
        <end position="119"/>
    </location>
</feature>
<feature type="region of interest" description="Disordered" evidence="1">
    <location>
        <begin position="103"/>
        <end position="122"/>
    </location>
</feature>
<comment type="caution">
    <text evidence="3">The sequence shown here is derived from an EMBL/GenBank/DDBJ whole genome shotgun (WGS) entry which is preliminary data.</text>
</comment>
<keyword evidence="4" id="KW-1185">Reference proteome</keyword>
<feature type="region of interest" description="Disordered" evidence="1">
    <location>
        <begin position="231"/>
        <end position="308"/>
    </location>
</feature>
<protein>
    <submittedName>
        <fullName evidence="3">Unnamed protein product</fullName>
    </submittedName>
</protein>
<reference evidence="3" key="1">
    <citation type="submission" date="2023-04" db="EMBL/GenBank/DDBJ databases">
        <title>Phytophthora fragariaefolia NBRC 109709.</title>
        <authorList>
            <person name="Ichikawa N."/>
            <person name="Sato H."/>
            <person name="Tonouchi N."/>
        </authorList>
    </citation>
    <scope>NUCLEOTIDE SEQUENCE</scope>
    <source>
        <strain evidence="3">NBRC 109709</strain>
    </source>
</reference>
<gene>
    <name evidence="3" type="ORF">Pfra01_001755000</name>
</gene>
<dbReference type="OrthoDB" id="129740at2759"/>
<feature type="region of interest" description="Disordered" evidence="1">
    <location>
        <begin position="332"/>
        <end position="356"/>
    </location>
</feature>
<accession>A0A9W7CX22</accession>
<evidence type="ECO:0000313" key="3">
    <source>
        <dbReference type="EMBL" id="GMF47002.1"/>
    </source>
</evidence>
<dbReference type="AlphaFoldDB" id="A0A9W7CX22"/>
<name>A0A9W7CX22_9STRA</name>
<sequence length="456" mass="50711">MHKSRCGHTASVCPVVIAGLDESGEPDPFQSIRYRLGFEWFTRRRMAAASVPKINRVDFTPNPTLGFIIKASSCNYSPAGHGGVPLRFWSVVWDKEPKWKIETEGGVHTTHDGLDEGKDDAPLEDEVEEVLLVDGGQRARTSAPSLGPVSEGSNDRDEDNDVVHEEEGSQQSEHPHPAIQHPAPLLAAATPARQTRPSYDPAIPRRTTSSMGLFSSVSVLWTQNWHSIRPARCSNEDNDANDSVESSVQETTGTKEAESGRSVRPGATRRYPLPTVASPDGPALRRDPRRAEEAARQAGENQTLNVASNRLGGHDLRIFRDNVTMMNLNALNENGKRSPADGPATKTSFAKSKRMRARKSIDEIQHDIEEAVQKQSVAGADRLQRLEAEWREGLERGQIGRDEAHAAEKRRQEALDVARELREGQRRYEAAKEARRDSERDENKRRFEERICSGLT</sequence>